<dbReference type="InterPro" id="IPR027417">
    <property type="entry name" value="P-loop_NTPase"/>
</dbReference>
<dbReference type="SMART" id="SM00382">
    <property type="entry name" value="AAA"/>
    <property type="match status" value="1"/>
</dbReference>
<keyword evidence="1" id="KW-0813">Transport</keyword>
<gene>
    <name evidence="5" type="ORF">IDJ77_06370</name>
</gene>
<organism evidence="5 6">
    <name type="scientific">Mucilaginibacter pankratovii</name>
    <dbReference type="NCBI Taxonomy" id="2772110"/>
    <lineage>
        <taxon>Bacteria</taxon>
        <taxon>Pseudomonadati</taxon>
        <taxon>Bacteroidota</taxon>
        <taxon>Sphingobacteriia</taxon>
        <taxon>Sphingobacteriales</taxon>
        <taxon>Sphingobacteriaceae</taxon>
        <taxon>Mucilaginibacter</taxon>
    </lineage>
</organism>
<dbReference type="PROSITE" id="PS50893">
    <property type="entry name" value="ABC_TRANSPORTER_2"/>
    <property type="match status" value="1"/>
</dbReference>
<evidence type="ECO:0000313" key="5">
    <source>
        <dbReference type="EMBL" id="MBD1363429.1"/>
    </source>
</evidence>
<dbReference type="InterPro" id="IPR003439">
    <property type="entry name" value="ABC_transporter-like_ATP-bd"/>
</dbReference>
<dbReference type="SUPFAM" id="SSF52540">
    <property type="entry name" value="P-loop containing nucleoside triphosphate hydrolases"/>
    <property type="match status" value="1"/>
</dbReference>
<dbReference type="GO" id="GO:0005524">
    <property type="term" value="F:ATP binding"/>
    <property type="evidence" value="ECO:0007669"/>
    <property type="project" value="UniProtKB-KW"/>
</dbReference>
<dbReference type="PANTHER" id="PTHR43023:SF6">
    <property type="entry name" value="INTERMEMBRANE PHOSPHOLIPID TRANSPORT SYSTEM ATP-BINDING PROTEIN MLAF"/>
    <property type="match status" value="1"/>
</dbReference>
<dbReference type="Gene3D" id="3.40.50.300">
    <property type="entry name" value="P-loop containing nucleotide triphosphate hydrolases"/>
    <property type="match status" value="1"/>
</dbReference>
<evidence type="ECO:0000256" key="1">
    <source>
        <dbReference type="ARBA" id="ARBA00022448"/>
    </source>
</evidence>
<evidence type="ECO:0000313" key="6">
    <source>
        <dbReference type="Proteomes" id="UP000606600"/>
    </source>
</evidence>
<proteinExistence type="predicted"/>
<dbReference type="Proteomes" id="UP000606600">
    <property type="component" value="Unassembled WGS sequence"/>
</dbReference>
<protein>
    <submittedName>
        <fullName evidence="5">ATP-binding cassette domain-containing protein</fullName>
    </submittedName>
</protein>
<dbReference type="Pfam" id="PF00005">
    <property type="entry name" value="ABC_tran"/>
    <property type="match status" value="1"/>
</dbReference>
<evidence type="ECO:0000259" key="4">
    <source>
        <dbReference type="PROSITE" id="PS50893"/>
    </source>
</evidence>
<evidence type="ECO:0000256" key="2">
    <source>
        <dbReference type="ARBA" id="ARBA00022741"/>
    </source>
</evidence>
<name>A0ABR7WM79_9SPHI</name>
<dbReference type="InterPro" id="IPR003593">
    <property type="entry name" value="AAA+_ATPase"/>
</dbReference>
<evidence type="ECO:0000256" key="3">
    <source>
        <dbReference type="ARBA" id="ARBA00022840"/>
    </source>
</evidence>
<dbReference type="EMBL" id="JACWMY010000003">
    <property type="protein sequence ID" value="MBD1363429.1"/>
    <property type="molecule type" value="Genomic_DNA"/>
</dbReference>
<accession>A0ABR7WM79</accession>
<comment type="caution">
    <text evidence="5">The sequence shown here is derived from an EMBL/GenBank/DDBJ whole genome shotgun (WGS) entry which is preliminary data.</text>
</comment>
<sequence length="260" mass="28934">MEEQVKHNGEQKHNLNEVVVDIEHISKAFGSKEVLKDISLKLKRGENVVVLGKSGQGKSVTIQCIVGLLNPDEGTVKVFGDLVADMNETELKALRTKVGFLFQSGALYDSMTVRENLEFPLTRVLKMKDKAEIDQRVEEVLEGVGLLDAIDKIPSDLSGGMRKRVGLARTMIVKPEIMLYDEPTTGLDPITSREISELILNMQKKYKTSSIIITHDMECAKITGDRVVIMNDGKYIAEGSFDELQNSGDELVRSFFNTTT</sequence>
<dbReference type="RefSeq" id="WP_191188105.1">
    <property type="nucleotide sequence ID" value="NZ_JACWMY010000003.1"/>
</dbReference>
<keyword evidence="2" id="KW-0547">Nucleotide-binding</keyword>
<keyword evidence="3 5" id="KW-0067">ATP-binding</keyword>
<dbReference type="PROSITE" id="PS00211">
    <property type="entry name" value="ABC_TRANSPORTER_1"/>
    <property type="match status" value="1"/>
</dbReference>
<feature type="domain" description="ABC transporter" evidence="4">
    <location>
        <begin position="20"/>
        <end position="257"/>
    </location>
</feature>
<keyword evidence="6" id="KW-1185">Reference proteome</keyword>
<reference evidence="5 6" key="1">
    <citation type="submission" date="2020-09" db="EMBL/GenBank/DDBJ databases">
        <title>Novel species of Mucilaginibacter isolated from a glacier on the Tibetan Plateau.</title>
        <authorList>
            <person name="Liu Q."/>
            <person name="Xin Y.-H."/>
        </authorList>
    </citation>
    <scope>NUCLEOTIDE SEQUENCE [LARGE SCALE GENOMIC DNA]</scope>
    <source>
        <strain evidence="5 6">ZT4R22</strain>
    </source>
</reference>
<dbReference type="PANTHER" id="PTHR43023">
    <property type="entry name" value="PROTEIN TRIGALACTOSYLDIACYLGLYCEROL 3, CHLOROPLASTIC"/>
    <property type="match status" value="1"/>
</dbReference>
<dbReference type="InterPro" id="IPR017871">
    <property type="entry name" value="ABC_transporter-like_CS"/>
</dbReference>